<accession>A0A3M0FVH3</accession>
<evidence type="ECO:0000256" key="4">
    <source>
        <dbReference type="PROSITE-ProRule" id="PRU00339"/>
    </source>
</evidence>
<keyword evidence="6" id="KW-0812">Transmembrane</keyword>
<dbReference type="Proteomes" id="UP000281985">
    <property type="component" value="Unassembled WGS sequence"/>
</dbReference>
<dbReference type="PANTHER" id="PTHR24421">
    <property type="entry name" value="NITRATE/NITRITE SENSOR PROTEIN NARX-RELATED"/>
    <property type="match status" value="1"/>
</dbReference>
<keyword evidence="4" id="KW-0802">TPR repeat</keyword>
<dbReference type="InterPro" id="IPR019734">
    <property type="entry name" value="TPR_rpt"/>
</dbReference>
<proteinExistence type="predicted"/>
<dbReference type="EMBL" id="REFV01000016">
    <property type="protein sequence ID" value="RMB56498.1"/>
    <property type="molecule type" value="Genomic_DNA"/>
</dbReference>
<keyword evidence="2 9" id="KW-0418">Kinase</keyword>
<dbReference type="SMART" id="SM00028">
    <property type="entry name" value="TPR"/>
    <property type="match status" value="6"/>
</dbReference>
<dbReference type="PROSITE" id="PS50109">
    <property type="entry name" value="HIS_KIN"/>
    <property type="match status" value="1"/>
</dbReference>
<dbReference type="InterPro" id="IPR011712">
    <property type="entry name" value="Sig_transdc_His_kin_sub3_dim/P"/>
</dbReference>
<evidence type="ECO:0000256" key="3">
    <source>
        <dbReference type="ARBA" id="ARBA00023012"/>
    </source>
</evidence>
<organism evidence="9 10">
    <name type="scientific">Dokdonia sinensis</name>
    <dbReference type="NCBI Taxonomy" id="2479847"/>
    <lineage>
        <taxon>Bacteria</taxon>
        <taxon>Pseudomonadati</taxon>
        <taxon>Bacteroidota</taxon>
        <taxon>Flavobacteriia</taxon>
        <taxon>Flavobacteriales</taxon>
        <taxon>Flavobacteriaceae</taxon>
        <taxon>Dokdonia</taxon>
    </lineage>
</organism>
<dbReference type="GO" id="GO:0000155">
    <property type="term" value="F:phosphorelay sensor kinase activity"/>
    <property type="evidence" value="ECO:0007669"/>
    <property type="project" value="InterPro"/>
</dbReference>
<dbReference type="Gene3D" id="3.30.565.10">
    <property type="entry name" value="Histidine kinase-like ATPase, C-terminal domain"/>
    <property type="match status" value="1"/>
</dbReference>
<feature type="chain" id="PRO_5017923106" evidence="7">
    <location>
        <begin position="34"/>
        <end position="671"/>
    </location>
</feature>
<dbReference type="InterPro" id="IPR036890">
    <property type="entry name" value="HATPase_C_sf"/>
</dbReference>
<keyword evidence="10" id="KW-1185">Reference proteome</keyword>
<dbReference type="InterPro" id="IPR050482">
    <property type="entry name" value="Sensor_HK_TwoCompSys"/>
</dbReference>
<dbReference type="PROSITE" id="PS50005">
    <property type="entry name" value="TPR"/>
    <property type="match status" value="2"/>
</dbReference>
<dbReference type="InterPro" id="IPR005467">
    <property type="entry name" value="His_kinase_dom"/>
</dbReference>
<keyword evidence="1" id="KW-0808">Transferase</keyword>
<dbReference type="Pfam" id="PF07730">
    <property type="entry name" value="HisKA_3"/>
    <property type="match status" value="1"/>
</dbReference>
<feature type="coiled-coil region" evidence="5">
    <location>
        <begin position="378"/>
        <end position="412"/>
    </location>
</feature>
<protein>
    <submittedName>
        <fullName evidence="9">Two-component sensor histidine kinase</fullName>
    </submittedName>
</protein>
<feature type="domain" description="Histidine kinase" evidence="8">
    <location>
        <begin position="472"/>
        <end position="671"/>
    </location>
</feature>
<dbReference type="InterPro" id="IPR003594">
    <property type="entry name" value="HATPase_dom"/>
</dbReference>
<comment type="caution">
    <text evidence="9">The sequence shown here is derived from an EMBL/GenBank/DDBJ whole genome shotgun (WGS) entry which is preliminary data.</text>
</comment>
<feature type="repeat" description="TPR" evidence="4">
    <location>
        <begin position="96"/>
        <end position="129"/>
    </location>
</feature>
<keyword evidence="5" id="KW-0175">Coiled coil</keyword>
<feature type="signal peptide" evidence="7">
    <location>
        <begin position="1"/>
        <end position="33"/>
    </location>
</feature>
<reference evidence="9 10" key="1">
    <citation type="submission" date="2018-10" db="EMBL/GenBank/DDBJ databases">
        <title>Dokdonia luteus sp. nov., isolated from sea water.</title>
        <authorList>
            <person name="Zhou L.Y."/>
            <person name="Du Z.J."/>
        </authorList>
    </citation>
    <scope>NUCLEOTIDE SEQUENCE [LARGE SCALE GENOMIC DNA]</scope>
    <source>
        <strain evidence="9 10">SH27</strain>
    </source>
</reference>
<dbReference type="SUPFAM" id="SSF48452">
    <property type="entry name" value="TPR-like"/>
    <property type="match status" value="2"/>
</dbReference>
<dbReference type="InterPro" id="IPR011990">
    <property type="entry name" value="TPR-like_helical_dom_sf"/>
</dbReference>
<keyword evidence="7" id="KW-0732">Signal</keyword>
<dbReference type="Gene3D" id="1.25.40.10">
    <property type="entry name" value="Tetratricopeptide repeat domain"/>
    <property type="match status" value="3"/>
</dbReference>
<dbReference type="SMART" id="SM00387">
    <property type="entry name" value="HATPase_c"/>
    <property type="match status" value="1"/>
</dbReference>
<name>A0A3M0FVH3_9FLAO</name>
<dbReference type="AlphaFoldDB" id="A0A3M0FVH3"/>
<evidence type="ECO:0000256" key="1">
    <source>
        <dbReference type="ARBA" id="ARBA00022679"/>
    </source>
</evidence>
<dbReference type="GO" id="GO:0016020">
    <property type="term" value="C:membrane"/>
    <property type="evidence" value="ECO:0007669"/>
    <property type="project" value="InterPro"/>
</dbReference>
<dbReference type="SUPFAM" id="SSF55874">
    <property type="entry name" value="ATPase domain of HSP90 chaperone/DNA topoisomerase II/histidine kinase"/>
    <property type="match status" value="1"/>
</dbReference>
<gene>
    <name evidence="9" type="ORF">EAX61_13880</name>
</gene>
<keyword evidence="6" id="KW-0472">Membrane</keyword>
<evidence type="ECO:0000259" key="8">
    <source>
        <dbReference type="PROSITE" id="PS50109"/>
    </source>
</evidence>
<evidence type="ECO:0000256" key="7">
    <source>
        <dbReference type="SAM" id="SignalP"/>
    </source>
</evidence>
<dbReference type="Pfam" id="PF13374">
    <property type="entry name" value="TPR_10"/>
    <property type="match status" value="1"/>
</dbReference>
<dbReference type="Pfam" id="PF13424">
    <property type="entry name" value="TPR_12"/>
    <property type="match status" value="2"/>
</dbReference>
<feature type="transmembrane region" description="Helical" evidence="6">
    <location>
        <begin position="414"/>
        <end position="433"/>
    </location>
</feature>
<dbReference type="Gene3D" id="1.20.5.1930">
    <property type="match status" value="1"/>
</dbReference>
<evidence type="ECO:0000313" key="10">
    <source>
        <dbReference type="Proteomes" id="UP000281985"/>
    </source>
</evidence>
<evidence type="ECO:0000256" key="5">
    <source>
        <dbReference type="SAM" id="Coils"/>
    </source>
</evidence>
<dbReference type="Pfam" id="PF02518">
    <property type="entry name" value="HATPase_c"/>
    <property type="match status" value="1"/>
</dbReference>
<dbReference type="GO" id="GO:0046983">
    <property type="term" value="F:protein dimerization activity"/>
    <property type="evidence" value="ECO:0007669"/>
    <property type="project" value="InterPro"/>
</dbReference>
<feature type="repeat" description="TPR" evidence="4">
    <location>
        <begin position="136"/>
        <end position="169"/>
    </location>
</feature>
<evidence type="ECO:0000313" key="9">
    <source>
        <dbReference type="EMBL" id="RMB56498.1"/>
    </source>
</evidence>
<evidence type="ECO:0000256" key="2">
    <source>
        <dbReference type="ARBA" id="ARBA00022777"/>
    </source>
</evidence>
<keyword evidence="6" id="KW-1133">Transmembrane helix</keyword>
<evidence type="ECO:0000256" key="6">
    <source>
        <dbReference type="SAM" id="Phobius"/>
    </source>
</evidence>
<dbReference type="CDD" id="cd16917">
    <property type="entry name" value="HATPase_UhpB-NarQ-NarX-like"/>
    <property type="match status" value="1"/>
</dbReference>
<keyword evidence="3" id="KW-0902">Two-component regulatory system</keyword>
<sequence length="671" mass="75964">MKLFCNFLATNHLRMKTFLLVALSFCASILLKAQTPQEIVDSIKIELSKNPLDERKVKLLGDATWYYSMISADSSRVYGLQSLEFAKKIEDSVAIAQAYNDLGIAEYVAGNNTESMSYYERALKLRRALKDTMGVASVYGKVANIYFKQTLFDSATKYYIDAIKIYEDRGQEQLAARLRGNVGAIKMEMQDYESALEYYKDNEIFFQQFGDSQFLANTYINTGNVYVKQKIETKAIENLEKGLAMAERIGYLPSVAASINNLAVIYNDRQEFKKAKDLILKGLAIRQSNQAALDIASSQLSLGIAHLGLEEYKKGEKELTEALSVFKREGKLDQIALTYEALTRTAYGQEDWQKAEKYLTDYIIASQAFSQKQTLSEVTEMETKYQTEKKENQILEQRAQLAENELSIRRKNNLIYGAIAVAVLLGLLGYLVYNQQRLKNRQLKKESELQTALAKIETQNRLQEQRLRISRDLHDNIGSQLTFIISSLDTLKYGLKDADSNVTDKLSDIAHFTKTTINELRDTIWAMNKEEITFEDLQSRISNFIDSARKAASDVAFKFNIDGDIDKQYAFTSVEGINLYRVIQESVNNGLKYAFAKAASNKEISVNIHQEPSQFRINIIDNGQGFDTGQPALGNGLNNMKKRIKDVNGDLTILSIDYSGTKVEFTIPKTV</sequence>